<organism evidence="6 7">
    <name type="scientific">Meloidogyne javanica</name>
    <name type="common">Root-knot nematode worm</name>
    <dbReference type="NCBI Taxonomy" id="6303"/>
    <lineage>
        <taxon>Eukaryota</taxon>
        <taxon>Metazoa</taxon>
        <taxon>Ecdysozoa</taxon>
        <taxon>Nematoda</taxon>
        <taxon>Chromadorea</taxon>
        <taxon>Rhabditida</taxon>
        <taxon>Tylenchina</taxon>
        <taxon>Tylenchomorpha</taxon>
        <taxon>Tylenchoidea</taxon>
        <taxon>Meloidogynidae</taxon>
        <taxon>Meloidogyninae</taxon>
        <taxon>Meloidogyne</taxon>
        <taxon>Meloidogyne incognita group</taxon>
    </lineage>
</organism>
<feature type="compositionally biased region" description="Basic and acidic residues" evidence="4">
    <location>
        <begin position="272"/>
        <end position="282"/>
    </location>
</feature>
<feature type="region of interest" description="Disordered" evidence="4">
    <location>
        <begin position="563"/>
        <end position="599"/>
    </location>
</feature>
<dbReference type="Proteomes" id="UP000887561">
    <property type="component" value="Unplaced"/>
</dbReference>
<dbReference type="AlphaFoldDB" id="A0A915NC72"/>
<feature type="domain" description="Pre-mRNA splicing factor component Cdc5p/Cef1 C-terminal" evidence="5">
    <location>
        <begin position="550"/>
        <end position="696"/>
    </location>
</feature>
<dbReference type="PANTHER" id="PTHR45885:SF1">
    <property type="entry name" value="CELL DIVISION CYCLE 5-LIKE PROTEIN"/>
    <property type="match status" value="1"/>
</dbReference>
<protein>
    <submittedName>
        <fullName evidence="7">Pre-mRNA splicing factor component Cdc5p/Cef1 C-terminal domain-containing protein</fullName>
    </submittedName>
</protein>
<keyword evidence="3" id="KW-0175">Coiled coil</keyword>
<dbReference type="GO" id="GO:0000398">
    <property type="term" value="P:mRNA splicing, via spliceosome"/>
    <property type="evidence" value="ECO:0007669"/>
    <property type="project" value="InterPro"/>
</dbReference>
<dbReference type="GO" id="GO:0000981">
    <property type="term" value="F:DNA-binding transcription factor activity, RNA polymerase II-specific"/>
    <property type="evidence" value="ECO:0007669"/>
    <property type="project" value="TreeGrafter"/>
</dbReference>
<evidence type="ECO:0000256" key="2">
    <source>
        <dbReference type="ARBA" id="ARBA00023242"/>
    </source>
</evidence>
<feature type="coiled-coil region" evidence="3">
    <location>
        <begin position="649"/>
        <end position="676"/>
    </location>
</feature>
<evidence type="ECO:0000313" key="7">
    <source>
        <dbReference type="WBParaSite" id="scaffold9315_cov231.g13842"/>
    </source>
</evidence>
<reference evidence="7" key="1">
    <citation type="submission" date="2022-11" db="UniProtKB">
        <authorList>
            <consortium name="WormBaseParasite"/>
        </authorList>
    </citation>
    <scope>IDENTIFICATION</scope>
</reference>
<name>A0A915NC72_MELJA</name>
<feature type="region of interest" description="Disordered" evidence="4">
    <location>
        <begin position="234"/>
        <end position="299"/>
    </location>
</feature>
<evidence type="ECO:0000256" key="1">
    <source>
        <dbReference type="ARBA" id="ARBA00023125"/>
    </source>
</evidence>
<evidence type="ECO:0000256" key="4">
    <source>
        <dbReference type="SAM" id="MobiDB-lite"/>
    </source>
</evidence>
<evidence type="ECO:0000259" key="5">
    <source>
        <dbReference type="Pfam" id="PF11831"/>
    </source>
</evidence>
<keyword evidence="2" id="KW-0539">Nucleus</keyword>
<feature type="region of interest" description="Disordered" evidence="4">
    <location>
        <begin position="397"/>
        <end position="433"/>
    </location>
</feature>
<dbReference type="GO" id="GO:0000974">
    <property type="term" value="C:Prp19 complex"/>
    <property type="evidence" value="ECO:0007669"/>
    <property type="project" value="InterPro"/>
</dbReference>
<dbReference type="GO" id="GO:0005681">
    <property type="term" value="C:spliceosomal complex"/>
    <property type="evidence" value="ECO:0007669"/>
    <property type="project" value="TreeGrafter"/>
</dbReference>
<feature type="region of interest" description="Disordered" evidence="4">
    <location>
        <begin position="314"/>
        <end position="334"/>
    </location>
</feature>
<evidence type="ECO:0000313" key="6">
    <source>
        <dbReference type="Proteomes" id="UP000887561"/>
    </source>
</evidence>
<dbReference type="PANTHER" id="PTHR45885">
    <property type="entry name" value="CELL DIVISION CYCLE 5-LIKE PROTEIN"/>
    <property type="match status" value="1"/>
</dbReference>
<dbReference type="WBParaSite" id="scaffold9315_cov231.g13842">
    <property type="protein sequence ID" value="scaffold9315_cov231.g13842"/>
    <property type="gene ID" value="scaffold9315_cov231.g13842"/>
</dbReference>
<keyword evidence="6" id="KW-1185">Reference proteome</keyword>
<dbReference type="Pfam" id="PF11831">
    <property type="entry name" value="Myb_Cef"/>
    <property type="match status" value="1"/>
</dbReference>
<evidence type="ECO:0000256" key="3">
    <source>
        <dbReference type="SAM" id="Coils"/>
    </source>
</evidence>
<dbReference type="GO" id="GO:0000977">
    <property type="term" value="F:RNA polymerase II transcription regulatory region sequence-specific DNA binding"/>
    <property type="evidence" value="ECO:0007669"/>
    <property type="project" value="TreeGrafter"/>
</dbReference>
<feature type="compositionally biased region" description="Low complexity" evidence="4">
    <location>
        <begin position="576"/>
        <end position="590"/>
    </location>
</feature>
<accession>A0A915NC72</accession>
<dbReference type="InterPro" id="IPR047242">
    <property type="entry name" value="CDC5L/Cef1"/>
</dbReference>
<dbReference type="InterPro" id="IPR021786">
    <property type="entry name" value="Cdc5p/Cef1_C"/>
</dbReference>
<keyword evidence="1" id="KW-0238">DNA-binding</keyword>
<sequence>MDMRYLNLCCADNVPMRLTLPRNEPLMLDYLQSVCPGASGLVIKDADPNANPKITTIYLDAKKKFYLTEEDEKKTLHVVYKGELPLIDSVSEFCFYLKKEVSSDKENEPKKESNEDVKGDGPHIFDVFHLGERIILYGRATDDGRLAPEEGIINSIEGYWDKEKNHATFLTGTIKTGRGDSGGGVFNHSGLLGINVGNTQFKDFPYSQAAREAAEFNSRNYIISARDMAAAVEQVEGTKKKEVHRPGPGPPPIVRSYEAQRRAEGIEEEDSLKEAKKLKPGDVDPTPETKPARPDPIDMDEDELEMLSEARARLANTQGKKAKRKAREKQLGEARRLASLQKRRELRAAGIIIGSGWAYKMKKHRLMDYNNEIPFEKQVPAGFHDPSEDKFDKAQKTMVEEKRRDWQERDDRKADKDKLKKRKNEDLPESIFGEKHEKKRSKLILPEPQISDKELEDIIKIGHVSDSVRELVDDNPSSTLLHDYNESARMNAFSARTQRAAVGDVDTVARAADDLLALINVETPLKGGLNTPLHNHDFSAPGSQRQPISTPNTVLSAMAATPKNVGVGQTPGSQRTLASSTPGGASTATTEMNTPFRDQLNINPISDETRPSKKELQQQFYQLPKPKNDFELTEVGDEDDDFGGEGGLREEWIEDAAELEKRRQAIAEKKKALELEKRTKAFQRQLPLPSKLNIEYKKRGAGGTDLHKGVYLVLISGLLSTKLVRSSWPVLSSKRL</sequence>
<proteinExistence type="predicted"/>